<dbReference type="EMBL" id="LR862137">
    <property type="protein sequence ID" value="CAD1844469.1"/>
    <property type="molecule type" value="Genomic_DNA"/>
</dbReference>
<dbReference type="PANTHER" id="PTHR48060:SF21">
    <property type="entry name" value="L DOMAIN-LIKE PROTEIN"/>
    <property type="match status" value="1"/>
</dbReference>
<accession>A0A6V7QMU2</accession>
<keyword evidence="1" id="KW-0433">Leucine-rich repeat</keyword>
<feature type="region of interest" description="Disordered" evidence="4">
    <location>
        <begin position="60"/>
        <end position="122"/>
    </location>
</feature>
<dbReference type="SUPFAM" id="SSF52058">
    <property type="entry name" value="L domain-like"/>
    <property type="match status" value="1"/>
</dbReference>
<dbReference type="InterPro" id="IPR032675">
    <property type="entry name" value="LRR_dom_sf"/>
</dbReference>
<protein>
    <recommendedName>
        <fullName evidence="5">Leucine-rich repeat-containing N-terminal plant-type domain-containing protein</fullName>
    </recommendedName>
</protein>
<evidence type="ECO:0000259" key="5">
    <source>
        <dbReference type="Pfam" id="PF08263"/>
    </source>
</evidence>
<evidence type="ECO:0000256" key="1">
    <source>
        <dbReference type="ARBA" id="ARBA00022614"/>
    </source>
</evidence>
<dbReference type="InterPro" id="IPR053211">
    <property type="entry name" value="DNA_repair-toleration"/>
</dbReference>
<dbReference type="InterPro" id="IPR013210">
    <property type="entry name" value="LRR_N_plant-typ"/>
</dbReference>
<dbReference type="AlphaFoldDB" id="A0A6V7QMU2"/>
<dbReference type="Pfam" id="PF08263">
    <property type="entry name" value="LRRNT_2"/>
    <property type="match status" value="1"/>
</dbReference>
<feature type="domain" description="Leucine-rich repeat-containing N-terminal plant-type" evidence="5">
    <location>
        <begin position="4"/>
        <end position="28"/>
    </location>
</feature>
<sequence length="242" mass="26470">MITNDPTNTLSSWNNTSPICQWAGVRCDRRDRVSTLDLHGLELTGSISPHITNLSSQVSLPAGQPLHRSDPGPNRLSNSVAGVELELEPPPRDDTDNTMDALEAPGAESSSKPAHRTDPDVHRKLVISKHTESRYNTLSGPIPRELGHLKALEQLQLSINNLTGTVPSSLYNVSSLVLFALASNDLYGEVPSDIGFWLPKLLVFHNCFNQFTGTIPPSLHNRTKIQSIRMSHNHLVGSVPPD</sequence>
<keyword evidence="2" id="KW-0732">Signal</keyword>
<evidence type="ECO:0000313" key="6">
    <source>
        <dbReference type="EMBL" id="CAD1844469.1"/>
    </source>
</evidence>
<reference evidence="6" key="1">
    <citation type="submission" date="2020-07" db="EMBL/GenBank/DDBJ databases">
        <authorList>
            <person name="Lin J."/>
        </authorList>
    </citation>
    <scope>NUCLEOTIDE SEQUENCE</scope>
</reference>
<dbReference type="Gene3D" id="3.80.10.10">
    <property type="entry name" value="Ribonuclease Inhibitor"/>
    <property type="match status" value="2"/>
</dbReference>
<gene>
    <name evidence="6" type="ORF">CB5_LOCUS27680</name>
</gene>
<keyword evidence="3" id="KW-0677">Repeat</keyword>
<dbReference type="InterPro" id="IPR001611">
    <property type="entry name" value="Leu-rich_rpt"/>
</dbReference>
<evidence type="ECO:0000256" key="2">
    <source>
        <dbReference type="ARBA" id="ARBA00022729"/>
    </source>
</evidence>
<evidence type="ECO:0000256" key="4">
    <source>
        <dbReference type="SAM" id="MobiDB-lite"/>
    </source>
</evidence>
<dbReference type="Pfam" id="PF00560">
    <property type="entry name" value="LRR_1"/>
    <property type="match status" value="1"/>
</dbReference>
<proteinExistence type="predicted"/>
<organism evidence="6">
    <name type="scientific">Ananas comosus var. bracteatus</name>
    <name type="common">red pineapple</name>
    <dbReference type="NCBI Taxonomy" id="296719"/>
    <lineage>
        <taxon>Eukaryota</taxon>
        <taxon>Viridiplantae</taxon>
        <taxon>Streptophyta</taxon>
        <taxon>Embryophyta</taxon>
        <taxon>Tracheophyta</taxon>
        <taxon>Spermatophyta</taxon>
        <taxon>Magnoliopsida</taxon>
        <taxon>Liliopsida</taxon>
        <taxon>Poales</taxon>
        <taxon>Bromeliaceae</taxon>
        <taxon>Bromelioideae</taxon>
        <taxon>Ananas</taxon>
    </lineage>
</organism>
<name>A0A6V7QMU2_ANACO</name>
<evidence type="ECO:0000256" key="3">
    <source>
        <dbReference type="ARBA" id="ARBA00022737"/>
    </source>
</evidence>
<dbReference type="PANTHER" id="PTHR48060">
    <property type="entry name" value="DNA DAMAGE-REPAIR/TOLERATION PROTEIN DRT100"/>
    <property type="match status" value="1"/>
</dbReference>